<evidence type="ECO:0000313" key="1">
    <source>
        <dbReference type="EMBL" id="KAK5691474.1"/>
    </source>
</evidence>
<organism evidence="1 2">
    <name type="scientific">Elasticomyces elasticus</name>
    <dbReference type="NCBI Taxonomy" id="574655"/>
    <lineage>
        <taxon>Eukaryota</taxon>
        <taxon>Fungi</taxon>
        <taxon>Dikarya</taxon>
        <taxon>Ascomycota</taxon>
        <taxon>Pezizomycotina</taxon>
        <taxon>Dothideomycetes</taxon>
        <taxon>Dothideomycetidae</taxon>
        <taxon>Mycosphaerellales</taxon>
        <taxon>Teratosphaeriaceae</taxon>
        <taxon>Elasticomyces</taxon>
    </lineage>
</organism>
<gene>
    <name evidence="1" type="ORF">LTR97_011467</name>
</gene>
<comment type="caution">
    <text evidence="1">The sequence shown here is derived from an EMBL/GenBank/DDBJ whole genome shotgun (WGS) entry which is preliminary data.</text>
</comment>
<accession>A0AAN7ZQX1</accession>
<proteinExistence type="predicted"/>
<sequence length="137" mass="15838">MSTSTDLTDIKRYVKSLVRDFDSLLLLSHRDSCVRSYYLTSTLIESCIQFYYGNINDGQLKWLHAIGQRNRKDLRRVELVAWAGAILAVTNWTVKRLNPIKFQVEDATQRALEMRIEVITEIIGNISTPLVYPLTFL</sequence>
<reference evidence="1" key="1">
    <citation type="submission" date="2023-08" db="EMBL/GenBank/DDBJ databases">
        <title>Black Yeasts Isolated from many extreme environments.</title>
        <authorList>
            <person name="Coleine C."/>
            <person name="Stajich J.E."/>
            <person name="Selbmann L."/>
        </authorList>
    </citation>
    <scope>NUCLEOTIDE SEQUENCE</scope>
    <source>
        <strain evidence="1">CCFEE 5810</strain>
    </source>
</reference>
<name>A0AAN7ZQX1_9PEZI</name>
<evidence type="ECO:0000313" key="2">
    <source>
        <dbReference type="Proteomes" id="UP001310594"/>
    </source>
</evidence>
<dbReference type="EMBL" id="JAVRQU010000021">
    <property type="protein sequence ID" value="KAK5691474.1"/>
    <property type="molecule type" value="Genomic_DNA"/>
</dbReference>
<protein>
    <submittedName>
        <fullName evidence="1">Uncharacterized protein</fullName>
    </submittedName>
</protein>
<dbReference type="Proteomes" id="UP001310594">
    <property type="component" value="Unassembled WGS sequence"/>
</dbReference>
<dbReference type="AlphaFoldDB" id="A0AAN7ZQX1"/>